<reference evidence="5" key="1">
    <citation type="journal article" date="2019" name="BMC Genomics">
        <title>A new reference genome for Sorghum bicolor reveals high levels of sequence similarity between sweet and grain genotypes: implications for the genetics of sugar metabolism.</title>
        <authorList>
            <person name="Cooper E.A."/>
            <person name="Brenton Z.W."/>
            <person name="Flinn B.S."/>
            <person name="Jenkins J."/>
            <person name="Shu S."/>
            <person name="Flowers D."/>
            <person name="Luo F."/>
            <person name="Wang Y."/>
            <person name="Xia P."/>
            <person name="Barry K."/>
            <person name="Daum C."/>
            <person name="Lipzen A."/>
            <person name="Yoshinaga Y."/>
            <person name="Schmutz J."/>
            <person name="Saski C."/>
            <person name="Vermerris W."/>
            <person name="Kresovich S."/>
        </authorList>
    </citation>
    <scope>NUCLEOTIDE SEQUENCE</scope>
</reference>
<proteinExistence type="predicted"/>
<evidence type="ECO:0000313" key="6">
    <source>
        <dbReference type="Proteomes" id="UP000807115"/>
    </source>
</evidence>
<comment type="caution">
    <text evidence="5">The sequence shown here is derived from an EMBL/GenBank/DDBJ whole genome shotgun (WGS) entry which is preliminary data.</text>
</comment>
<dbReference type="PANTHER" id="PTHR46248">
    <property type="entry name" value="EXPRESSED PROTEIN"/>
    <property type="match status" value="1"/>
</dbReference>
<dbReference type="InterPro" id="IPR006869">
    <property type="entry name" value="DUF547"/>
</dbReference>
<name>A0A921UWL5_SORBI</name>
<dbReference type="InterPro" id="IPR025757">
    <property type="entry name" value="MIP1_Leuzipper"/>
</dbReference>
<feature type="coiled-coil region" evidence="1">
    <location>
        <begin position="106"/>
        <end position="133"/>
    </location>
</feature>
<evidence type="ECO:0000259" key="3">
    <source>
        <dbReference type="Pfam" id="PF04784"/>
    </source>
</evidence>
<accession>A0A921UWL5</accession>
<reference evidence="5" key="2">
    <citation type="submission" date="2020-10" db="EMBL/GenBank/DDBJ databases">
        <authorList>
            <person name="Cooper E.A."/>
            <person name="Brenton Z.W."/>
            <person name="Flinn B.S."/>
            <person name="Jenkins J."/>
            <person name="Shu S."/>
            <person name="Flowers D."/>
            <person name="Luo F."/>
            <person name="Wang Y."/>
            <person name="Xia P."/>
            <person name="Barry K."/>
            <person name="Daum C."/>
            <person name="Lipzen A."/>
            <person name="Yoshinaga Y."/>
            <person name="Schmutz J."/>
            <person name="Saski C."/>
            <person name="Vermerris W."/>
            <person name="Kresovich S."/>
        </authorList>
    </citation>
    <scope>NUCLEOTIDE SEQUENCE</scope>
</reference>
<gene>
    <name evidence="5" type="ORF">BDA96_01G002900</name>
</gene>
<keyword evidence="1" id="KW-0175">Coiled coil</keyword>
<feature type="domain" description="DUF547" evidence="3">
    <location>
        <begin position="417"/>
        <end position="547"/>
    </location>
</feature>
<sequence>MDYVVARMQATGHTSPYNAAVPPVAHSIAIAADHRPPPVSQRTRGSAMMQRQRREALEQEVSELKQQLSNEETVHQILERALQQPSSLRSSSMALTNIPAFIPTKAKELLAELLLVEDEIARLEGQIQRMKQGAGAGAGARGGGNSGAMAAMQQQPPSVAEHCKSMFFISQAMDGEAYLSKVKKSPNPNPNPHPKDDDRRAAMNSMRSPKNNIFFGGAAGLPPRHSLDNKQSSADGHVQVVDKSTNINKPPGSKIAAVLQHQHQHQHHNHELPITKQISPTVIAAAKRVRDQPQAQPPNKLSERIVKCLVCIFMRLLRSSRVSEMEKSGNLAAKGGSFRMDTGLVNAAANKEKQERGQQDHYGIFGVQDAIVRDIGPYKNLVRFTSTSLDLLRGFSASPLLTKLREMLEALQQVDVRSLNHQQRLAFWLNIYNTCIMHGILQHGLPSNSDKLLALKNKATINVSGQTFNALVIENFILRQPSSVKEEFWKCDVDVEEQAVREVYGLKTSEPNILFALCCGIRSSPALRIYKADRVVMDLEKAKLEYLQASLVVTSTRRLMIPSLVHSNMHDFAKDMESLLRWICEQLPTSWSLRKSMLDCLNFSSTTNVMMMMTTMEELPVDVIPLDYEFQYLLLPM</sequence>
<feature type="coiled-coil region" evidence="1">
    <location>
        <begin position="47"/>
        <end position="81"/>
    </location>
</feature>
<dbReference type="Pfam" id="PF04784">
    <property type="entry name" value="DUF547"/>
    <property type="match status" value="1"/>
</dbReference>
<evidence type="ECO:0000313" key="5">
    <source>
        <dbReference type="EMBL" id="KAG0546538.1"/>
    </source>
</evidence>
<evidence type="ECO:0000259" key="4">
    <source>
        <dbReference type="Pfam" id="PF14389"/>
    </source>
</evidence>
<protein>
    <recommendedName>
        <fullName evidence="7">DUF547 domain-containing protein</fullName>
    </recommendedName>
</protein>
<evidence type="ECO:0008006" key="7">
    <source>
        <dbReference type="Google" id="ProtNLM"/>
    </source>
</evidence>
<organism evidence="5 6">
    <name type="scientific">Sorghum bicolor</name>
    <name type="common">Sorghum</name>
    <name type="synonym">Sorghum vulgare</name>
    <dbReference type="NCBI Taxonomy" id="4558"/>
    <lineage>
        <taxon>Eukaryota</taxon>
        <taxon>Viridiplantae</taxon>
        <taxon>Streptophyta</taxon>
        <taxon>Embryophyta</taxon>
        <taxon>Tracheophyta</taxon>
        <taxon>Spermatophyta</taxon>
        <taxon>Magnoliopsida</taxon>
        <taxon>Liliopsida</taxon>
        <taxon>Poales</taxon>
        <taxon>Poaceae</taxon>
        <taxon>PACMAD clade</taxon>
        <taxon>Panicoideae</taxon>
        <taxon>Andropogonodae</taxon>
        <taxon>Andropogoneae</taxon>
        <taxon>Sorghinae</taxon>
        <taxon>Sorghum</taxon>
    </lineage>
</organism>
<evidence type="ECO:0000256" key="2">
    <source>
        <dbReference type="SAM" id="MobiDB-lite"/>
    </source>
</evidence>
<dbReference type="PANTHER" id="PTHR46248:SF6">
    <property type="entry name" value="OS03G0859900 PROTEIN"/>
    <property type="match status" value="1"/>
</dbReference>
<feature type="domain" description="Ternary complex factor MIP1 leucine-zipper" evidence="4">
    <location>
        <begin position="51"/>
        <end position="132"/>
    </location>
</feature>
<dbReference type="EMBL" id="CM027680">
    <property type="protein sequence ID" value="KAG0546538.1"/>
    <property type="molecule type" value="Genomic_DNA"/>
</dbReference>
<evidence type="ECO:0000256" key="1">
    <source>
        <dbReference type="SAM" id="Coils"/>
    </source>
</evidence>
<dbReference type="AlphaFoldDB" id="A0A921UWL5"/>
<dbReference type="Proteomes" id="UP000807115">
    <property type="component" value="Chromosome 1"/>
</dbReference>
<dbReference type="Pfam" id="PF14389">
    <property type="entry name" value="Lzipper-MIP1"/>
    <property type="match status" value="1"/>
</dbReference>
<feature type="region of interest" description="Disordered" evidence="2">
    <location>
        <begin position="181"/>
        <end position="203"/>
    </location>
</feature>